<name>A0AAN9BAE5_9CAEN</name>
<comment type="caution">
    <text evidence="1">The sequence shown here is derived from an EMBL/GenBank/DDBJ whole genome shotgun (WGS) entry which is preliminary data.</text>
</comment>
<evidence type="ECO:0000313" key="1">
    <source>
        <dbReference type="EMBL" id="KAK7101564.1"/>
    </source>
</evidence>
<sequence length="151" mass="17725">MERKADDLENRSNRNNFILYGLERNEGETSEDCEGILQDLITDKLEMAGDVVFDRVHRLNGRADSPLIARCASYKVDKLQILRAKRKLHGSQIFIGDDFSRRVREIRRNLVPRLKQARDEQKKATLTFDHLYIEGKKFTFDLQKNTVIEMR</sequence>
<evidence type="ECO:0000313" key="2">
    <source>
        <dbReference type="Proteomes" id="UP001374579"/>
    </source>
</evidence>
<protein>
    <submittedName>
        <fullName evidence="1">Uncharacterized protein</fullName>
    </submittedName>
</protein>
<dbReference type="Proteomes" id="UP001374579">
    <property type="component" value="Unassembled WGS sequence"/>
</dbReference>
<accession>A0AAN9BAE5</accession>
<organism evidence="1 2">
    <name type="scientific">Littorina saxatilis</name>
    <dbReference type="NCBI Taxonomy" id="31220"/>
    <lineage>
        <taxon>Eukaryota</taxon>
        <taxon>Metazoa</taxon>
        <taxon>Spiralia</taxon>
        <taxon>Lophotrochozoa</taxon>
        <taxon>Mollusca</taxon>
        <taxon>Gastropoda</taxon>
        <taxon>Caenogastropoda</taxon>
        <taxon>Littorinimorpha</taxon>
        <taxon>Littorinoidea</taxon>
        <taxon>Littorinidae</taxon>
        <taxon>Littorina</taxon>
    </lineage>
</organism>
<dbReference type="Gene3D" id="3.30.70.1820">
    <property type="entry name" value="L1 transposable element, RRM domain"/>
    <property type="match status" value="1"/>
</dbReference>
<gene>
    <name evidence="1" type="ORF">V1264_019928</name>
</gene>
<dbReference type="AlphaFoldDB" id="A0AAN9BAE5"/>
<proteinExistence type="predicted"/>
<reference evidence="1 2" key="1">
    <citation type="submission" date="2024-02" db="EMBL/GenBank/DDBJ databases">
        <title>Chromosome-scale genome assembly of the rough periwinkle Littorina saxatilis.</title>
        <authorList>
            <person name="De Jode A."/>
            <person name="Faria R."/>
            <person name="Formenti G."/>
            <person name="Sims Y."/>
            <person name="Smith T.P."/>
            <person name="Tracey A."/>
            <person name="Wood J.M.D."/>
            <person name="Zagrodzka Z.B."/>
            <person name="Johannesson K."/>
            <person name="Butlin R.K."/>
            <person name="Leder E.H."/>
        </authorList>
    </citation>
    <scope>NUCLEOTIDE SEQUENCE [LARGE SCALE GENOMIC DNA]</scope>
    <source>
        <strain evidence="1">Snail1</strain>
        <tissue evidence="1">Muscle</tissue>
    </source>
</reference>
<dbReference type="EMBL" id="JBAMIC010000010">
    <property type="protein sequence ID" value="KAK7101564.1"/>
    <property type="molecule type" value="Genomic_DNA"/>
</dbReference>
<keyword evidence="2" id="KW-1185">Reference proteome</keyword>